<comment type="similarity">
    <text evidence="1">Belongs to the isochorismatase family.</text>
</comment>
<sequence>MAKQSGKSFRSFLGVEPSQPTPKDSVLVIVDAQNEYDHGLLAISDVKSSRAVIGDVLKKYRDAGGDVVHVRHETPQGAPLFTPGTELAEEFSELSQGSEKEKVIHKQHPSSFTATDLSDHLEKVGKKKIVLAGYMAHVCISNTSRAGAELGYDVSVLSDGIGDRDIPGASAKQLVDTTLAELGDVSATVISSKDL</sequence>
<name>A0ABR4BI40_9LECA</name>
<protein>
    <recommendedName>
        <fullName evidence="4">Isochorismatase-like domain-containing protein</fullName>
    </recommendedName>
</protein>
<dbReference type="Proteomes" id="UP001590951">
    <property type="component" value="Unassembled WGS sequence"/>
</dbReference>
<dbReference type="InterPro" id="IPR000868">
    <property type="entry name" value="Isochorismatase-like_dom"/>
</dbReference>
<keyword evidence="2" id="KW-0378">Hydrolase</keyword>
<evidence type="ECO:0000256" key="2">
    <source>
        <dbReference type="ARBA" id="ARBA00022801"/>
    </source>
</evidence>
<evidence type="ECO:0000256" key="1">
    <source>
        <dbReference type="ARBA" id="ARBA00006336"/>
    </source>
</evidence>
<organism evidence="5 6">
    <name type="scientific">Lepraria finkii</name>
    <dbReference type="NCBI Taxonomy" id="1340010"/>
    <lineage>
        <taxon>Eukaryota</taxon>
        <taxon>Fungi</taxon>
        <taxon>Dikarya</taxon>
        <taxon>Ascomycota</taxon>
        <taxon>Pezizomycotina</taxon>
        <taxon>Lecanoromycetes</taxon>
        <taxon>OSLEUM clade</taxon>
        <taxon>Lecanoromycetidae</taxon>
        <taxon>Lecanorales</taxon>
        <taxon>Lecanorineae</taxon>
        <taxon>Stereocaulaceae</taxon>
        <taxon>Lepraria</taxon>
    </lineage>
</organism>
<comment type="caution">
    <text evidence="5">The sequence shown here is derived from an EMBL/GenBank/DDBJ whole genome shotgun (WGS) entry which is preliminary data.</text>
</comment>
<dbReference type="Pfam" id="PF00857">
    <property type="entry name" value="Isochorismatase"/>
    <property type="match status" value="1"/>
</dbReference>
<dbReference type="SUPFAM" id="SSF52499">
    <property type="entry name" value="Isochorismatase-like hydrolases"/>
    <property type="match status" value="1"/>
</dbReference>
<gene>
    <name evidence="5" type="ORF">ABVK25_002453</name>
</gene>
<dbReference type="PANTHER" id="PTHR43540">
    <property type="entry name" value="PEROXYUREIDOACRYLATE/UREIDOACRYLATE AMIDOHYDROLASE-RELATED"/>
    <property type="match status" value="1"/>
</dbReference>
<dbReference type="Gene3D" id="3.40.50.850">
    <property type="entry name" value="Isochorismatase-like"/>
    <property type="match status" value="1"/>
</dbReference>
<feature type="region of interest" description="Disordered" evidence="3">
    <location>
        <begin position="1"/>
        <end position="21"/>
    </location>
</feature>
<evidence type="ECO:0000313" key="6">
    <source>
        <dbReference type="Proteomes" id="UP001590951"/>
    </source>
</evidence>
<dbReference type="PANTHER" id="PTHR43540:SF15">
    <property type="entry name" value="BLR5631 PROTEIN"/>
    <property type="match status" value="1"/>
</dbReference>
<dbReference type="InterPro" id="IPR050272">
    <property type="entry name" value="Isochorismatase-like_hydrls"/>
</dbReference>
<proteinExistence type="inferred from homology"/>
<evidence type="ECO:0000313" key="5">
    <source>
        <dbReference type="EMBL" id="KAL2057400.1"/>
    </source>
</evidence>
<feature type="domain" description="Isochorismatase-like" evidence="4">
    <location>
        <begin position="25"/>
        <end position="181"/>
    </location>
</feature>
<keyword evidence="6" id="KW-1185">Reference proteome</keyword>
<dbReference type="EMBL" id="JBHFEH010000005">
    <property type="protein sequence ID" value="KAL2057400.1"/>
    <property type="molecule type" value="Genomic_DNA"/>
</dbReference>
<reference evidence="5 6" key="1">
    <citation type="submission" date="2024-09" db="EMBL/GenBank/DDBJ databases">
        <title>Rethinking Asexuality: The Enigmatic Case of Functional Sexual Genes in Lepraria (Stereocaulaceae).</title>
        <authorList>
            <person name="Doellman M."/>
            <person name="Sun Y."/>
            <person name="Barcenas-Pena A."/>
            <person name="Lumbsch H.T."/>
            <person name="Grewe F."/>
        </authorList>
    </citation>
    <scope>NUCLEOTIDE SEQUENCE [LARGE SCALE GENOMIC DNA]</scope>
    <source>
        <strain evidence="5 6">Grewe 0041</strain>
    </source>
</reference>
<evidence type="ECO:0000256" key="3">
    <source>
        <dbReference type="SAM" id="MobiDB-lite"/>
    </source>
</evidence>
<evidence type="ECO:0000259" key="4">
    <source>
        <dbReference type="Pfam" id="PF00857"/>
    </source>
</evidence>
<accession>A0ABR4BI40</accession>
<dbReference type="InterPro" id="IPR036380">
    <property type="entry name" value="Isochorismatase-like_sf"/>
</dbReference>